<reference evidence="1 2" key="1">
    <citation type="journal article" date="2022" name="DNA Res.">
        <title>Chromosomal-level genome assembly of the orchid tree Bauhinia variegata (Leguminosae; Cercidoideae) supports the allotetraploid origin hypothesis of Bauhinia.</title>
        <authorList>
            <person name="Zhong Y."/>
            <person name="Chen Y."/>
            <person name="Zheng D."/>
            <person name="Pang J."/>
            <person name="Liu Y."/>
            <person name="Luo S."/>
            <person name="Meng S."/>
            <person name="Qian L."/>
            <person name="Wei D."/>
            <person name="Dai S."/>
            <person name="Zhou R."/>
        </authorList>
    </citation>
    <scope>NUCLEOTIDE SEQUENCE [LARGE SCALE GENOMIC DNA]</scope>
    <source>
        <strain evidence="1">BV-YZ2020</strain>
    </source>
</reference>
<organism evidence="1 2">
    <name type="scientific">Bauhinia variegata</name>
    <name type="common">Purple orchid tree</name>
    <name type="synonym">Phanera variegata</name>
    <dbReference type="NCBI Taxonomy" id="167791"/>
    <lineage>
        <taxon>Eukaryota</taxon>
        <taxon>Viridiplantae</taxon>
        <taxon>Streptophyta</taxon>
        <taxon>Embryophyta</taxon>
        <taxon>Tracheophyta</taxon>
        <taxon>Spermatophyta</taxon>
        <taxon>Magnoliopsida</taxon>
        <taxon>eudicotyledons</taxon>
        <taxon>Gunneridae</taxon>
        <taxon>Pentapetalae</taxon>
        <taxon>rosids</taxon>
        <taxon>fabids</taxon>
        <taxon>Fabales</taxon>
        <taxon>Fabaceae</taxon>
        <taxon>Cercidoideae</taxon>
        <taxon>Cercideae</taxon>
        <taxon>Bauhiniinae</taxon>
        <taxon>Bauhinia</taxon>
    </lineage>
</organism>
<keyword evidence="2" id="KW-1185">Reference proteome</keyword>
<gene>
    <name evidence="1" type="ORF">L6164_022434</name>
</gene>
<protein>
    <submittedName>
        <fullName evidence="1">Uncharacterized protein</fullName>
    </submittedName>
</protein>
<sequence>MASSTASMTMTMTMKDCFEKNDIVEVCGRDGFPGSYYVAKIIFPKYHNYYVVAFKNVLKDDGSGPLTTVACPEELRPLPPRVPIPPTGFDIDDKVDAFDNGGWWVGVVTKKSGTTYLVYFEHYSREAIYPISSLRVHQEFVNGQWV</sequence>
<comment type="caution">
    <text evidence="1">The sequence shown here is derived from an EMBL/GenBank/DDBJ whole genome shotgun (WGS) entry which is preliminary data.</text>
</comment>
<evidence type="ECO:0000313" key="2">
    <source>
        <dbReference type="Proteomes" id="UP000828941"/>
    </source>
</evidence>
<accession>A0ACB9MF02</accession>
<evidence type="ECO:0000313" key="1">
    <source>
        <dbReference type="EMBL" id="KAI4322769.1"/>
    </source>
</evidence>
<dbReference type="EMBL" id="CM039434">
    <property type="protein sequence ID" value="KAI4322769.1"/>
    <property type="molecule type" value="Genomic_DNA"/>
</dbReference>
<proteinExistence type="predicted"/>
<name>A0ACB9MF02_BAUVA</name>
<dbReference type="Proteomes" id="UP000828941">
    <property type="component" value="Chromosome 9"/>
</dbReference>